<keyword evidence="5" id="KW-0998">Cell outer membrane</keyword>
<dbReference type="PROSITE" id="PS51257">
    <property type="entry name" value="PROKAR_LIPOPROTEIN"/>
    <property type="match status" value="1"/>
</dbReference>
<evidence type="ECO:0000313" key="9">
    <source>
        <dbReference type="Proteomes" id="UP000220133"/>
    </source>
</evidence>
<evidence type="ECO:0000256" key="2">
    <source>
        <dbReference type="ARBA" id="ARBA00006275"/>
    </source>
</evidence>
<dbReference type="InterPro" id="IPR011990">
    <property type="entry name" value="TPR-like_helical_dom_sf"/>
</dbReference>
<comment type="subcellular location">
    <subcellularLocation>
        <location evidence="1">Cell outer membrane</location>
    </subcellularLocation>
</comment>
<name>A0A291QZE0_9BACT</name>
<keyword evidence="9" id="KW-1185">Reference proteome</keyword>
<protein>
    <recommendedName>
        <fullName evidence="10">RagB/SusD family nutrient uptake outer membrane protein</fullName>
    </recommendedName>
</protein>
<sequence length="487" mass="54747">MKLLSKYKVGLLVGIAMFCSIIFSCKKILNPDIIELPTAENAFSSAADVDKAIAAAYSFLRKVVPDKVFLMGDVRADVFNSYSDNVNVRVETPIPQNTAVALLNNGGGDWNGFYTVIAQCNLILSNIPKISSYDGESKKRHIGEASFIRALTYFYLVRFWGDVPLNLDPVNIENLARTPQDEVIKQILADLDVAIANLSMNYADGDKAVRAAKGAAWAIKAHVLAWQHKYADCEKYCDSVITKGPYSLVPSTDLQKIFIGKSNEGIFELNFDVNAREVQKNRVYNRTLGKPWYKDQSDGGAGTDKFIMSPTRDNINIMFPKDLNDDRIPVWFVYSTYLQGVESDRVFLGKYRTLQMNGDTSTQNINESNIIITRLADIILLRAEALASSEVGNAAEATIMLNKVRERANARLYTGDGNIQDTILLERKKELLGEGQYFFDLVRTRKLDKESRIKQADWYETGAWLLPISQTIIAKSNFVITQNEYWK</sequence>
<dbReference type="Proteomes" id="UP000220133">
    <property type="component" value="Chromosome"/>
</dbReference>
<keyword evidence="4" id="KW-0472">Membrane</keyword>
<feature type="domain" description="SusD-like N-terminal" evidence="7">
    <location>
        <begin position="43"/>
        <end position="222"/>
    </location>
</feature>
<evidence type="ECO:0000256" key="4">
    <source>
        <dbReference type="ARBA" id="ARBA00023136"/>
    </source>
</evidence>
<comment type="similarity">
    <text evidence="2">Belongs to the SusD family.</text>
</comment>
<dbReference type="SUPFAM" id="SSF48452">
    <property type="entry name" value="TPR-like"/>
    <property type="match status" value="1"/>
</dbReference>
<dbReference type="EMBL" id="CP023777">
    <property type="protein sequence ID" value="ATL49281.1"/>
    <property type="molecule type" value="Genomic_DNA"/>
</dbReference>
<dbReference type="OrthoDB" id="9773740at2"/>
<evidence type="ECO:0008006" key="10">
    <source>
        <dbReference type="Google" id="ProtNLM"/>
    </source>
</evidence>
<accession>A0A291QZE0</accession>
<evidence type="ECO:0000256" key="5">
    <source>
        <dbReference type="ARBA" id="ARBA00023237"/>
    </source>
</evidence>
<feature type="domain" description="RagB/SusD" evidence="6">
    <location>
        <begin position="347"/>
        <end position="454"/>
    </location>
</feature>
<reference evidence="8 9" key="1">
    <citation type="submission" date="2017-10" db="EMBL/GenBank/DDBJ databases">
        <title>Paenichitinophaga pekingensis gen. nov., sp. nov., isolated from activated sludge.</title>
        <authorList>
            <person name="Jin D."/>
            <person name="Kong X."/>
            <person name="Deng Y."/>
            <person name="Bai Z."/>
        </authorList>
    </citation>
    <scope>NUCLEOTIDE SEQUENCE [LARGE SCALE GENOMIC DNA]</scope>
    <source>
        <strain evidence="8 9">13</strain>
    </source>
</reference>
<keyword evidence="3" id="KW-0732">Signal</keyword>
<evidence type="ECO:0000259" key="7">
    <source>
        <dbReference type="Pfam" id="PF14322"/>
    </source>
</evidence>
<dbReference type="CDD" id="cd08977">
    <property type="entry name" value="SusD"/>
    <property type="match status" value="1"/>
</dbReference>
<organism evidence="8 9">
    <name type="scientific">Chitinophaga caeni</name>
    <dbReference type="NCBI Taxonomy" id="2029983"/>
    <lineage>
        <taxon>Bacteria</taxon>
        <taxon>Pseudomonadati</taxon>
        <taxon>Bacteroidota</taxon>
        <taxon>Chitinophagia</taxon>
        <taxon>Chitinophagales</taxon>
        <taxon>Chitinophagaceae</taxon>
        <taxon>Chitinophaga</taxon>
    </lineage>
</organism>
<dbReference type="AlphaFoldDB" id="A0A291QZE0"/>
<dbReference type="InterPro" id="IPR012944">
    <property type="entry name" value="SusD_RagB_dom"/>
</dbReference>
<dbReference type="KEGG" id="cbae:COR50_20055"/>
<dbReference type="RefSeq" id="WP_098195649.1">
    <property type="nucleotide sequence ID" value="NZ_CP023777.1"/>
</dbReference>
<dbReference type="InterPro" id="IPR033985">
    <property type="entry name" value="SusD-like_N"/>
</dbReference>
<gene>
    <name evidence="8" type="ORF">COR50_20055</name>
</gene>
<evidence type="ECO:0000313" key="8">
    <source>
        <dbReference type="EMBL" id="ATL49281.1"/>
    </source>
</evidence>
<dbReference type="GO" id="GO:0009279">
    <property type="term" value="C:cell outer membrane"/>
    <property type="evidence" value="ECO:0007669"/>
    <property type="project" value="UniProtKB-SubCell"/>
</dbReference>
<evidence type="ECO:0000256" key="1">
    <source>
        <dbReference type="ARBA" id="ARBA00004442"/>
    </source>
</evidence>
<evidence type="ECO:0000256" key="3">
    <source>
        <dbReference type="ARBA" id="ARBA00022729"/>
    </source>
</evidence>
<proteinExistence type="inferred from homology"/>
<dbReference type="Pfam" id="PF07980">
    <property type="entry name" value="SusD_RagB"/>
    <property type="match status" value="1"/>
</dbReference>
<dbReference type="Pfam" id="PF14322">
    <property type="entry name" value="SusD-like_3"/>
    <property type="match status" value="1"/>
</dbReference>
<dbReference type="Gene3D" id="1.25.40.390">
    <property type="match status" value="1"/>
</dbReference>
<evidence type="ECO:0000259" key="6">
    <source>
        <dbReference type="Pfam" id="PF07980"/>
    </source>
</evidence>